<accession>A0ABU3PXQ9</accession>
<evidence type="ECO:0000256" key="1">
    <source>
        <dbReference type="SAM" id="MobiDB-lite"/>
    </source>
</evidence>
<protein>
    <submittedName>
        <fullName evidence="2">Antitoxin</fullName>
    </submittedName>
</protein>
<name>A0ABU3PXQ9_9ACTN</name>
<evidence type="ECO:0000313" key="3">
    <source>
        <dbReference type="Proteomes" id="UP001268542"/>
    </source>
</evidence>
<organism evidence="2 3">
    <name type="scientific">Nocardioides imazamoxiresistens</name>
    <dbReference type="NCBI Taxonomy" id="3231893"/>
    <lineage>
        <taxon>Bacteria</taxon>
        <taxon>Bacillati</taxon>
        <taxon>Actinomycetota</taxon>
        <taxon>Actinomycetes</taxon>
        <taxon>Propionibacteriales</taxon>
        <taxon>Nocardioidaceae</taxon>
        <taxon>Nocardioides</taxon>
    </lineage>
</organism>
<feature type="region of interest" description="Disordered" evidence="1">
    <location>
        <begin position="56"/>
        <end position="90"/>
    </location>
</feature>
<feature type="compositionally biased region" description="Basic and acidic residues" evidence="1">
    <location>
        <begin position="17"/>
        <end position="28"/>
    </location>
</feature>
<comment type="caution">
    <text evidence="2">The sequence shown here is derived from an EMBL/GenBank/DDBJ whole genome shotgun (WGS) entry which is preliminary data.</text>
</comment>
<reference evidence="2 3" key="1">
    <citation type="submission" date="2023-08" db="EMBL/GenBank/DDBJ databases">
        <title>Nocardioides seae sp. nov., a bacterium isolated from a soil.</title>
        <authorList>
            <person name="Wang X."/>
        </authorList>
    </citation>
    <scope>NUCLEOTIDE SEQUENCE [LARGE SCALE GENOMIC DNA]</scope>
    <source>
        <strain evidence="2 3">YZH12</strain>
    </source>
</reference>
<feature type="region of interest" description="Disordered" evidence="1">
    <location>
        <begin position="1"/>
        <end position="31"/>
    </location>
</feature>
<feature type="compositionally biased region" description="Basic and acidic residues" evidence="1">
    <location>
        <begin position="56"/>
        <end position="72"/>
    </location>
</feature>
<proteinExistence type="predicted"/>
<gene>
    <name evidence="2" type="ORF">RDV89_11325</name>
</gene>
<dbReference type="InterPro" id="IPR028037">
    <property type="entry name" value="Antitoxin_Rv0909/MT0933"/>
</dbReference>
<sequence>MGFSDKLKGALGQARTKASDAVDKHGDKINGGIDKAARFADEKTKGKYSDKIAKGTTKAKETLDKIDDRNDGHGGPGAPGTPGGPAGPVR</sequence>
<keyword evidence="3" id="KW-1185">Reference proteome</keyword>
<dbReference type="RefSeq" id="WP_315733153.1">
    <property type="nucleotide sequence ID" value="NZ_JAVYII010000004.1"/>
</dbReference>
<evidence type="ECO:0000313" key="2">
    <source>
        <dbReference type="EMBL" id="MDT9593661.1"/>
    </source>
</evidence>
<dbReference type="Proteomes" id="UP001268542">
    <property type="component" value="Unassembled WGS sequence"/>
</dbReference>
<dbReference type="EMBL" id="JAVYII010000004">
    <property type="protein sequence ID" value="MDT9593661.1"/>
    <property type="molecule type" value="Genomic_DNA"/>
</dbReference>
<feature type="compositionally biased region" description="Gly residues" evidence="1">
    <location>
        <begin position="73"/>
        <end position="90"/>
    </location>
</feature>
<dbReference type="Pfam" id="PF14013">
    <property type="entry name" value="MT0933_antitox"/>
    <property type="match status" value="1"/>
</dbReference>